<dbReference type="PANTHER" id="PTHR21499:SF59">
    <property type="entry name" value="ASPARTOKINASE"/>
    <property type="match status" value="1"/>
</dbReference>
<evidence type="ECO:0000256" key="2">
    <source>
        <dbReference type="SAM" id="MobiDB-lite"/>
    </source>
</evidence>
<keyword evidence="5" id="KW-1185">Reference proteome</keyword>
<comment type="similarity">
    <text evidence="1">Belongs to the aspartokinase family.</text>
</comment>
<dbReference type="Pfam" id="PF00696">
    <property type="entry name" value="AA_kinase"/>
    <property type="match status" value="1"/>
</dbReference>
<dbReference type="GO" id="GO:0005829">
    <property type="term" value="C:cytosol"/>
    <property type="evidence" value="ECO:0007669"/>
    <property type="project" value="TreeGrafter"/>
</dbReference>
<dbReference type="OrthoDB" id="67851at2759"/>
<dbReference type="AlphaFoldDB" id="A0A835Z3R8"/>
<dbReference type="EMBL" id="JAFCMP010000118">
    <property type="protein sequence ID" value="KAG5185878.1"/>
    <property type="molecule type" value="Genomic_DNA"/>
</dbReference>
<keyword evidence="4" id="KW-0418">Kinase</keyword>
<accession>A0A835Z3R8</accession>
<dbReference type="PANTHER" id="PTHR21499">
    <property type="entry name" value="ASPARTATE KINASE"/>
    <property type="match status" value="1"/>
</dbReference>
<evidence type="ECO:0000313" key="4">
    <source>
        <dbReference type="EMBL" id="KAG5185878.1"/>
    </source>
</evidence>
<dbReference type="GO" id="GO:0009089">
    <property type="term" value="P:lysine biosynthetic process via diaminopimelate"/>
    <property type="evidence" value="ECO:0007669"/>
    <property type="project" value="TreeGrafter"/>
</dbReference>
<gene>
    <name evidence="4" type="ORF">JKP88DRAFT_254696</name>
</gene>
<dbReference type="InterPro" id="IPR036393">
    <property type="entry name" value="AceGlu_kinase-like_sf"/>
</dbReference>
<feature type="region of interest" description="Disordered" evidence="2">
    <location>
        <begin position="141"/>
        <end position="173"/>
    </location>
</feature>
<comment type="caution">
    <text evidence="4">The sequence shown here is derived from an EMBL/GenBank/DDBJ whole genome shotgun (WGS) entry which is preliminary data.</text>
</comment>
<dbReference type="InterPro" id="IPR001048">
    <property type="entry name" value="Asp/Glu/Uridylate_kinase"/>
</dbReference>
<dbReference type="Proteomes" id="UP000664859">
    <property type="component" value="Unassembled WGS sequence"/>
</dbReference>
<sequence length="842" mass="88811">MVPRKKKHCSGGIARGEQEQLWLDSLTDEENGDHGGATDLEEPEPPPPGLYRVLKFGGSSVGSAPKLYQVVTIILDELRSAQGASGGGKRLAVVVSAPGDTTDWLIGAAEYAALGQLDEANATIDRISDLALANSLMPSTRCCPSARGSTPRCSLQQHMHTPSPRLPPPPPHVHQPPITPLHTPPLAALMIPPPRLPRHQALDAVLSFGERLSAALLAALLRRAGAAAVAVDARAWLVTDATFGAARVDGAASRQRLRRARALWGDRVAVNTGFIGSINARIDMYMRVDGAASTLWGDRIAVNTGFIGRTVDGRTTTLGRNGSDYTATLIGAGLLAEAVIVNTDVSGVMTADPTIVEDAQPVVSLSYEEALELATYGSRLFHERTMLPLMETGCRWHHKLHRSVCRHCQTSSAGVPMLIRNTSDPTGPCTTIHAAAASAAAAALSAAPAAAAARRGDVRRRAPQLLPRAPTCVTSLERLALLELGSRRLEGAGHAPLASRFFKRLALLELSSRRLEGAGHAPLASTFFNVRGVECQVEVDVHIGVEVMRLEGVRHAPLASRFFKALEHAGVATFLGAQAAHGQAASALVAQGAAAEAALRALAAEFRAEAAAGEVSAPALLQPVTMLSLVEEGLRECKRCVRAEMVPSGTEACAARNQQTQKTAGLSASFFGALAASNINVLQPCVSFFGASAASNINVLQVGAGARSLSCAVRGGDTAAAVRAVHQACNLRRARASLLLVAAGSSAWAARVAKNSLGIYGYAYKPIHTCVRARRSDAHRLYLSNACNGRLRSKGDVNRAARLRYGNTCRALSLHKHIVEAATPYRDVVQPEHAQALSHVPT</sequence>
<dbReference type="Gene3D" id="3.40.1160.10">
    <property type="entry name" value="Acetylglutamate kinase-like"/>
    <property type="match status" value="3"/>
</dbReference>
<evidence type="ECO:0000313" key="5">
    <source>
        <dbReference type="Proteomes" id="UP000664859"/>
    </source>
</evidence>
<proteinExistence type="inferred from homology"/>
<dbReference type="GO" id="GO:0009090">
    <property type="term" value="P:homoserine biosynthetic process"/>
    <property type="evidence" value="ECO:0007669"/>
    <property type="project" value="TreeGrafter"/>
</dbReference>
<protein>
    <submittedName>
        <fullName evidence="4">Amino acid kinase family-domain-containing protein</fullName>
    </submittedName>
</protein>
<feature type="compositionally biased region" description="Pro residues" evidence="2">
    <location>
        <begin position="164"/>
        <end position="173"/>
    </location>
</feature>
<name>A0A835Z3R8_9STRA</name>
<keyword evidence="4" id="KW-0808">Transferase</keyword>
<dbReference type="CDD" id="cd04892">
    <property type="entry name" value="ACT_AK-like_2"/>
    <property type="match status" value="1"/>
</dbReference>
<dbReference type="SUPFAM" id="SSF53633">
    <property type="entry name" value="Carbamate kinase-like"/>
    <property type="match status" value="1"/>
</dbReference>
<evidence type="ECO:0000256" key="1">
    <source>
        <dbReference type="ARBA" id="ARBA00010122"/>
    </source>
</evidence>
<dbReference type="InterPro" id="IPR018042">
    <property type="entry name" value="Aspartate_kinase_CS"/>
</dbReference>
<feature type="region of interest" description="Disordered" evidence="2">
    <location>
        <begin position="1"/>
        <end position="48"/>
    </location>
</feature>
<feature type="compositionally biased region" description="Polar residues" evidence="2">
    <location>
        <begin position="147"/>
        <end position="157"/>
    </location>
</feature>
<evidence type="ECO:0000259" key="3">
    <source>
        <dbReference type="Pfam" id="PF00696"/>
    </source>
</evidence>
<organism evidence="4 5">
    <name type="scientific">Tribonema minus</name>
    <dbReference type="NCBI Taxonomy" id="303371"/>
    <lineage>
        <taxon>Eukaryota</taxon>
        <taxon>Sar</taxon>
        <taxon>Stramenopiles</taxon>
        <taxon>Ochrophyta</taxon>
        <taxon>PX clade</taxon>
        <taxon>Xanthophyceae</taxon>
        <taxon>Tribonematales</taxon>
        <taxon>Tribonemataceae</taxon>
        <taxon>Tribonema</taxon>
    </lineage>
</organism>
<reference evidence="4" key="1">
    <citation type="submission" date="2021-02" db="EMBL/GenBank/DDBJ databases">
        <title>First Annotated Genome of the Yellow-green Alga Tribonema minus.</title>
        <authorList>
            <person name="Mahan K.M."/>
        </authorList>
    </citation>
    <scope>NUCLEOTIDE SEQUENCE</scope>
    <source>
        <strain evidence="4">UTEX B ZZ1240</strain>
    </source>
</reference>
<dbReference type="GO" id="GO:0004072">
    <property type="term" value="F:aspartate kinase activity"/>
    <property type="evidence" value="ECO:0007669"/>
    <property type="project" value="InterPro"/>
</dbReference>
<feature type="domain" description="Aspartate/glutamate/uridylate kinase" evidence="3">
    <location>
        <begin position="52"/>
        <end position="395"/>
    </location>
</feature>
<dbReference type="PROSITE" id="PS00324">
    <property type="entry name" value="ASPARTOKINASE"/>
    <property type="match status" value="1"/>
</dbReference>